<dbReference type="EMBL" id="JACRDE010000050">
    <property type="protein sequence ID" value="MBI5248201.1"/>
    <property type="molecule type" value="Genomic_DNA"/>
</dbReference>
<evidence type="ECO:0000313" key="8">
    <source>
        <dbReference type="Proteomes" id="UP000807825"/>
    </source>
</evidence>
<dbReference type="Gene3D" id="1.10.1060.10">
    <property type="entry name" value="Alpha-helical ferredoxin"/>
    <property type="match status" value="1"/>
</dbReference>
<keyword evidence="4" id="KW-0408">Iron</keyword>
<keyword evidence="3" id="KW-0560">Oxidoreductase</keyword>
<dbReference type="InterPro" id="IPR017900">
    <property type="entry name" value="4Fe4S_Fe_S_CS"/>
</dbReference>
<dbReference type="GO" id="GO:0051539">
    <property type="term" value="F:4 iron, 4 sulfur cluster binding"/>
    <property type="evidence" value="ECO:0007669"/>
    <property type="project" value="UniProtKB-KW"/>
</dbReference>
<dbReference type="AlphaFoldDB" id="A0A9D6V199"/>
<accession>A0A9D6V199</accession>
<dbReference type="GO" id="GO:0016491">
    <property type="term" value="F:oxidoreductase activity"/>
    <property type="evidence" value="ECO:0007669"/>
    <property type="project" value="UniProtKB-KW"/>
</dbReference>
<keyword evidence="5" id="KW-0411">Iron-sulfur</keyword>
<proteinExistence type="predicted"/>
<sequence length="191" mass="21325">MFRLTGALSEQEFLHHVVQRSGQNLLECLQCGKCTGGCPIASEKVSGPRRLIAEILSGMRNEALKNPTWWYCVSCGTCMTRCPVDINMYQVATALCELAQEGGIAPSERDIHLFEELFLKSVEKYGRVKELRTVAAYNVITKNPLKDMDKAVTLMRKGAFSPLEILSGWAKDRKVSRIFALARRTSEGGHE</sequence>
<evidence type="ECO:0000256" key="5">
    <source>
        <dbReference type="ARBA" id="ARBA00023014"/>
    </source>
</evidence>
<dbReference type="GO" id="GO:0046872">
    <property type="term" value="F:metal ion binding"/>
    <property type="evidence" value="ECO:0007669"/>
    <property type="project" value="UniProtKB-KW"/>
</dbReference>
<dbReference type="Proteomes" id="UP000807825">
    <property type="component" value="Unassembled WGS sequence"/>
</dbReference>
<dbReference type="InterPro" id="IPR017896">
    <property type="entry name" value="4Fe4S_Fe-S-bd"/>
</dbReference>
<dbReference type="PROSITE" id="PS00198">
    <property type="entry name" value="4FE4S_FER_1"/>
    <property type="match status" value="1"/>
</dbReference>
<evidence type="ECO:0000256" key="4">
    <source>
        <dbReference type="ARBA" id="ARBA00023004"/>
    </source>
</evidence>
<dbReference type="SUPFAM" id="SSF46548">
    <property type="entry name" value="alpha-helical ferredoxin"/>
    <property type="match status" value="1"/>
</dbReference>
<organism evidence="7 8">
    <name type="scientific">Desulfomonile tiedjei</name>
    <dbReference type="NCBI Taxonomy" id="2358"/>
    <lineage>
        <taxon>Bacteria</taxon>
        <taxon>Pseudomonadati</taxon>
        <taxon>Thermodesulfobacteriota</taxon>
        <taxon>Desulfomonilia</taxon>
        <taxon>Desulfomonilales</taxon>
        <taxon>Desulfomonilaceae</taxon>
        <taxon>Desulfomonile</taxon>
    </lineage>
</organism>
<protein>
    <submittedName>
        <fullName evidence="7">4Fe-4S dicluster domain-containing protein</fullName>
    </submittedName>
</protein>
<keyword evidence="2" id="KW-0479">Metal-binding</keyword>
<dbReference type="PANTHER" id="PTHR43255:SF1">
    <property type="entry name" value="IRON-SULFUR-BINDING OXIDOREDUCTASE FADF-RELATED"/>
    <property type="match status" value="1"/>
</dbReference>
<gene>
    <name evidence="7" type="ORF">HY912_01790</name>
</gene>
<evidence type="ECO:0000256" key="1">
    <source>
        <dbReference type="ARBA" id="ARBA00022485"/>
    </source>
</evidence>
<comment type="caution">
    <text evidence="7">The sequence shown here is derived from an EMBL/GenBank/DDBJ whole genome shotgun (WGS) entry which is preliminary data.</text>
</comment>
<dbReference type="InterPro" id="IPR051460">
    <property type="entry name" value="HdrC_iron-sulfur_subunit"/>
</dbReference>
<evidence type="ECO:0000259" key="6">
    <source>
        <dbReference type="PROSITE" id="PS51379"/>
    </source>
</evidence>
<keyword evidence="1" id="KW-0004">4Fe-4S</keyword>
<dbReference type="PANTHER" id="PTHR43255">
    <property type="entry name" value="IRON-SULFUR-BINDING OXIDOREDUCTASE FADF-RELATED-RELATED"/>
    <property type="match status" value="1"/>
</dbReference>
<name>A0A9D6V199_9BACT</name>
<feature type="domain" description="4Fe-4S ferredoxin-type" evidence="6">
    <location>
        <begin position="61"/>
        <end position="92"/>
    </location>
</feature>
<dbReference type="GO" id="GO:0005886">
    <property type="term" value="C:plasma membrane"/>
    <property type="evidence" value="ECO:0007669"/>
    <property type="project" value="TreeGrafter"/>
</dbReference>
<evidence type="ECO:0000313" key="7">
    <source>
        <dbReference type="EMBL" id="MBI5248201.1"/>
    </source>
</evidence>
<evidence type="ECO:0000256" key="2">
    <source>
        <dbReference type="ARBA" id="ARBA00022723"/>
    </source>
</evidence>
<dbReference type="InterPro" id="IPR009051">
    <property type="entry name" value="Helical_ferredxn"/>
</dbReference>
<reference evidence="7" key="1">
    <citation type="submission" date="2020-07" db="EMBL/GenBank/DDBJ databases">
        <title>Huge and variable diversity of episymbiotic CPR bacteria and DPANN archaea in groundwater ecosystems.</title>
        <authorList>
            <person name="He C.Y."/>
            <person name="Keren R."/>
            <person name="Whittaker M."/>
            <person name="Farag I.F."/>
            <person name="Doudna J."/>
            <person name="Cate J.H.D."/>
            <person name="Banfield J.F."/>
        </authorList>
    </citation>
    <scope>NUCLEOTIDE SEQUENCE</scope>
    <source>
        <strain evidence="7">NC_groundwater_1664_Pr3_B-0.1um_52_9</strain>
    </source>
</reference>
<dbReference type="PROSITE" id="PS51379">
    <property type="entry name" value="4FE4S_FER_2"/>
    <property type="match status" value="1"/>
</dbReference>
<evidence type="ECO:0000256" key="3">
    <source>
        <dbReference type="ARBA" id="ARBA00023002"/>
    </source>
</evidence>
<dbReference type="Pfam" id="PF13183">
    <property type="entry name" value="Fer4_8"/>
    <property type="match status" value="1"/>
</dbReference>